<dbReference type="EMBL" id="JBHULR010000003">
    <property type="protein sequence ID" value="MFD2547688.1"/>
    <property type="molecule type" value="Genomic_DNA"/>
</dbReference>
<dbReference type="RefSeq" id="WP_380902681.1">
    <property type="nucleotide sequence ID" value="NZ_JBHUEG010000007.1"/>
</dbReference>
<protein>
    <recommendedName>
        <fullName evidence="4">DUF3244 domain-containing protein</fullName>
    </recommendedName>
</protein>
<evidence type="ECO:0008006" key="4">
    <source>
        <dbReference type="Google" id="ProtNLM"/>
    </source>
</evidence>
<reference evidence="3" key="1">
    <citation type="journal article" date="2019" name="Int. J. Syst. Evol. Microbiol.">
        <title>The Global Catalogue of Microorganisms (GCM) 10K type strain sequencing project: providing services to taxonomists for standard genome sequencing and annotation.</title>
        <authorList>
            <consortium name="The Broad Institute Genomics Platform"/>
            <consortium name="The Broad Institute Genome Sequencing Center for Infectious Disease"/>
            <person name="Wu L."/>
            <person name="Ma J."/>
        </authorList>
    </citation>
    <scope>NUCLEOTIDE SEQUENCE [LARGE SCALE GENOMIC DNA]</scope>
    <source>
        <strain evidence="3">KCTC 42662</strain>
    </source>
</reference>
<keyword evidence="1" id="KW-1133">Transmembrane helix</keyword>
<evidence type="ECO:0000313" key="3">
    <source>
        <dbReference type="Proteomes" id="UP001597545"/>
    </source>
</evidence>
<proteinExistence type="predicted"/>
<name>A0ABW5KGX3_9SPHI</name>
<feature type="transmembrane region" description="Helical" evidence="1">
    <location>
        <begin position="7"/>
        <end position="26"/>
    </location>
</feature>
<comment type="caution">
    <text evidence="2">The sequence shown here is derived from an EMBL/GenBank/DDBJ whole genome shotgun (WGS) entry which is preliminary data.</text>
</comment>
<accession>A0ABW5KGX3</accession>
<sequence>MKPSENSNLYFFAVWYFVFCLLMLSLTSCSKITDDAYSASPARIEIHVQSIDARALIVADGVTFKTDGTGSHRVDVFIVESLDTLKVHKLSGEKITVAVHDYIRGAIYNIGEVEGSEGFRFGKG</sequence>
<gene>
    <name evidence="2" type="ORF">ACFSR5_08535</name>
</gene>
<organism evidence="2 3">
    <name type="scientific">Sphingobacterium suaedae</name>
    <dbReference type="NCBI Taxonomy" id="1686402"/>
    <lineage>
        <taxon>Bacteria</taxon>
        <taxon>Pseudomonadati</taxon>
        <taxon>Bacteroidota</taxon>
        <taxon>Sphingobacteriia</taxon>
        <taxon>Sphingobacteriales</taxon>
        <taxon>Sphingobacteriaceae</taxon>
        <taxon>Sphingobacterium</taxon>
    </lineage>
</organism>
<evidence type="ECO:0000256" key="1">
    <source>
        <dbReference type="SAM" id="Phobius"/>
    </source>
</evidence>
<dbReference type="PROSITE" id="PS51257">
    <property type="entry name" value="PROKAR_LIPOPROTEIN"/>
    <property type="match status" value="1"/>
</dbReference>
<keyword evidence="1" id="KW-0472">Membrane</keyword>
<evidence type="ECO:0000313" key="2">
    <source>
        <dbReference type="EMBL" id="MFD2547688.1"/>
    </source>
</evidence>
<keyword evidence="3" id="KW-1185">Reference proteome</keyword>
<dbReference type="Proteomes" id="UP001597545">
    <property type="component" value="Unassembled WGS sequence"/>
</dbReference>
<keyword evidence="1" id="KW-0812">Transmembrane</keyword>